<proteinExistence type="predicted"/>
<evidence type="ECO:0000313" key="1">
    <source>
        <dbReference type="EMBL" id="RUO72528.1"/>
    </source>
</evidence>
<accession>A0A432Z3Q4</accession>
<dbReference type="STRING" id="1122124.GCA_000423165_01502"/>
<dbReference type="RefSeq" id="WP_026860287.1">
    <property type="nucleotide sequence ID" value="NZ_PIQE01000002.1"/>
</dbReference>
<comment type="caution">
    <text evidence="1">The sequence shown here is derived from an EMBL/GenBank/DDBJ whole genome shotgun (WGS) entry which is preliminary data.</text>
</comment>
<dbReference type="Proteomes" id="UP000287022">
    <property type="component" value="Unassembled WGS sequence"/>
</dbReference>
<protein>
    <recommendedName>
        <fullName evidence="3">Lipoprotein</fullName>
    </recommendedName>
</protein>
<name>A0A432Z3Q4_9GAMM</name>
<evidence type="ECO:0008006" key="3">
    <source>
        <dbReference type="Google" id="ProtNLM"/>
    </source>
</evidence>
<dbReference type="PROSITE" id="PS51257">
    <property type="entry name" value="PROKAR_LIPOPROTEIN"/>
    <property type="match status" value="1"/>
</dbReference>
<dbReference type="AlphaFoldDB" id="A0A432Z3Q4"/>
<organism evidence="1 2">
    <name type="scientific">Pseudidiomarina sediminum</name>
    <dbReference type="NCBI Taxonomy" id="431675"/>
    <lineage>
        <taxon>Bacteria</taxon>
        <taxon>Pseudomonadati</taxon>
        <taxon>Pseudomonadota</taxon>
        <taxon>Gammaproteobacteria</taxon>
        <taxon>Alteromonadales</taxon>
        <taxon>Idiomarinaceae</taxon>
        <taxon>Pseudidiomarina</taxon>
    </lineage>
</organism>
<dbReference type="EMBL" id="PIQE01000002">
    <property type="protein sequence ID" value="RUO72528.1"/>
    <property type="molecule type" value="Genomic_DNA"/>
</dbReference>
<sequence>MLRRLSAVAACVLFVTACSDSGPATTLEFHPEDGETRRYQTHANMMITVQRGSREHTETMRNMMLMNYEISDDGDVYRMHMLPEFMRMKYPQGHFSSFDEPSSSRDKEMRAMMDAGFSFVIDKATNQTLEFEVHEKPDDFERQGVNPIQQMLNDKLSRPGLVDDLRIAEGEHIIVPGDAEIPDIKVTVKAFDAATVTLTLHGESADGRARIYGYSIVERNTGWPVRQTLIAHTPLPKEVGMDGTMQVVLSLYPEDWMYGHDLAFLNERNALPLTDTDLTYVYDIPPAVSEQALLNDVGSVSSYDNRLLLSYAHPGVSFEGLGHIKVKDIKALNDADQPLDVDFHTNGAFTHVGFYSNDAESSIELYPLGWRDTYTKLQELAGFEARIEHYAAIHEVMTLPIKAEGATLEREGATATLTPTDNPQIFKLRLEPTETAYFNTQVGGIEGGELDYNLDSDAPEWVNKGQSRLLEIAKVGSYSTTLTLLFPEQLPDTIELLFTEFTDEKLGEKIVRFYDEEELSQNTSMAPIETETLFLDDDNYGSHGSEDARFVTAPLTDIAPLALASNELFVTLTPEQAFLCDLSESSGAMEQGSRLEMIENKQLHNVGYYSATKMPTRAVFQLMTEDAVLVHFYGHQVTVEMHCKGSPQWQDVAIDLGEKTWLVDVVQLFGDDWQQQAEQLPMSDFLREYRFLDQRERALAVLPTSNREQPESYFDATLGDYLDDEGQLRIGGRVASVERLIATGEPVTKSWQHQFSALPDFSLIEGAAQ</sequence>
<reference evidence="2" key="1">
    <citation type="journal article" date="2018" name="Front. Microbiol.">
        <title>Genome-Based Analysis Reveals the Taxonomy and Diversity of the Family Idiomarinaceae.</title>
        <authorList>
            <person name="Liu Y."/>
            <person name="Lai Q."/>
            <person name="Shao Z."/>
        </authorList>
    </citation>
    <scope>NUCLEOTIDE SEQUENCE [LARGE SCALE GENOMIC DNA]</scope>
    <source>
        <strain evidence="2">c121</strain>
    </source>
</reference>
<keyword evidence="2" id="KW-1185">Reference proteome</keyword>
<gene>
    <name evidence="1" type="ORF">CWI80_08230</name>
</gene>
<evidence type="ECO:0000313" key="2">
    <source>
        <dbReference type="Proteomes" id="UP000287022"/>
    </source>
</evidence>